<dbReference type="RefSeq" id="WP_033534566.1">
    <property type="nucleotide sequence ID" value="NZ_CP016340.1"/>
</dbReference>
<dbReference type="KEGG" id="btrm:SAMEA390648700084"/>
<dbReference type="EMBL" id="LT546645">
    <property type="protein sequence ID" value="SAI66081.1"/>
    <property type="molecule type" value="Genomic_DNA"/>
</dbReference>
<evidence type="ECO:0008006" key="3">
    <source>
        <dbReference type="Google" id="ProtNLM"/>
    </source>
</evidence>
<evidence type="ECO:0000313" key="1">
    <source>
        <dbReference type="EMBL" id="SAI66081.1"/>
    </source>
</evidence>
<dbReference type="GeneID" id="56588493"/>
<name>A0A157S740_9BORD</name>
<dbReference type="OrthoDB" id="1453999at2"/>
<keyword evidence="2" id="KW-1185">Reference proteome</keyword>
<organism evidence="1 2">
    <name type="scientific">Bordetella trematum</name>
    <dbReference type="NCBI Taxonomy" id="123899"/>
    <lineage>
        <taxon>Bacteria</taxon>
        <taxon>Pseudomonadati</taxon>
        <taxon>Pseudomonadota</taxon>
        <taxon>Betaproteobacteria</taxon>
        <taxon>Burkholderiales</taxon>
        <taxon>Alcaligenaceae</taxon>
        <taxon>Bordetella</taxon>
    </lineage>
</organism>
<dbReference type="Proteomes" id="UP000076825">
    <property type="component" value="Chromosome 1"/>
</dbReference>
<protein>
    <recommendedName>
        <fullName evidence="3">Preprotein translocase subunit SecD</fullName>
    </recommendedName>
</protein>
<evidence type="ECO:0000313" key="2">
    <source>
        <dbReference type="Proteomes" id="UP000076825"/>
    </source>
</evidence>
<reference evidence="1 2" key="1">
    <citation type="submission" date="2016-04" db="EMBL/GenBank/DDBJ databases">
        <authorList>
            <consortium name="Pathogen Informatics"/>
        </authorList>
    </citation>
    <scope>NUCLEOTIDE SEQUENCE [LARGE SCALE GENOMIC DNA]</scope>
    <source>
        <strain evidence="1 2">H044680328</strain>
    </source>
</reference>
<accession>A0A157S740</accession>
<dbReference type="AlphaFoldDB" id="A0A157S740"/>
<gene>
    <name evidence="1" type="ORF">SAMEA3906487_00084</name>
</gene>
<dbReference type="eggNOG" id="ENOG5033C79">
    <property type="taxonomic scope" value="Bacteria"/>
</dbReference>
<dbReference type="PATRIC" id="fig|123899.6.peg.78"/>
<proteinExistence type="predicted"/>
<sequence>MHAEDILPDTHDHVERHGVRIRKGTVGAFLANSRLWLDPACPVGQRRAAESALLRDAPALRALGLFDVLTPRDPGLRRLLDLG</sequence>